<dbReference type="HAMAP" id="MF_01201">
    <property type="entry name" value="Ala_racemase"/>
    <property type="match status" value="1"/>
</dbReference>
<dbReference type="EMBL" id="RBKS01000001">
    <property type="protein sequence ID" value="RKR75474.1"/>
    <property type="molecule type" value="Genomic_DNA"/>
</dbReference>
<feature type="active site" description="Proton acceptor; specific for L-alanine" evidence="4">
    <location>
        <position position="308"/>
    </location>
</feature>
<keyword evidence="2 4" id="KW-0663">Pyridoxal phosphate</keyword>
<feature type="binding site" evidence="4 6">
    <location>
        <position position="369"/>
    </location>
    <ligand>
        <name>substrate</name>
    </ligand>
</feature>
<dbReference type="InterPro" id="IPR001608">
    <property type="entry name" value="Ala_racemase_N"/>
</dbReference>
<comment type="catalytic activity">
    <reaction evidence="4">
        <text>L-alanine = D-alanine</text>
        <dbReference type="Rhea" id="RHEA:20249"/>
        <dbReference type="ChEBI" id="CHEBI:57416"/>
        <dbReference type="ChEBI" id="CHEBI:57972"/>
        <dbReference type="EC" id="5.1.1.1"/>
    </reaction>
</comment>
<evidence type="ECO:0000256" key="2">
    <source>
        <dbReference type="ARBA" id="ARBA00022898"/>
    </source>
</evidence>
<dbReference type="Pfam" id="PF01168">
    <property type="entry name" value="Ala_racemase_N"/>
    <property type="match status" value="1"/>
</dbReference>
<dbReference type="GO" id="GO:0008784">
    <property type="term" value="F:alanine racemase activity"/>
    <property type="evidence" value="ECO:0007669"/>
    <property type="project" value="UniProtKB-UniRule"/>
</dbReference>
<dbReference type="Proteomes" id="UP000280008">
    <property type="component" value="Unassembled WGS sequence"/>
</dbReference>
<evidence type="ECO:0000256" key="5">
    <source>
        <dbReference type="PIRSR" id="PIRSR600821-50"/>
    </source>
</evidence>
<reference evidence="8 9" key="1">
    <citation type="submission" date="2018-10" db="EMBL/GenBank/DDBJ databases">
        <title>Sequencing the genomes of 1000 actinobacteria strains.</title>
        <authorList>
            <person name="Klenk H.-P."/>
        </authorList>
    </citation>
    <scope>NUCLEOTIDE SEQUENCE [LARGE SCALE GENOMIC DNA]</scope>
    <source>
        <strain evidence="8 9">DSM 17894</strain>
    </source>
</reference>
<dbReference type="PANTHER" id="PTHR30511">
    <property type="entry name" value="ALANINE RACEMASE"/>
    <property type="match status" value="1"/>
</dbReference>
<dbReference type="SUPFAM" id="SSF51419">
    <property type="entry name" value="PLP-binding barrel"/>
    <property type="match status" value="1"/>
</dbReference>
<dbReference type="InterPro" id="IPR029066">
    <property type="entry name" value="PLP-binding_barrel"/>
</dbReference>
<evidence type="ECO:0000256" key="3">
    <source>
        <dbReference type="ARBA" id="ARBA00023235"/>
    </source>
</evidence>
<gene>
    <name evidence="8" type="ORF">C8E83_2622</name>
</gene>
<dbReference type="GO" id="GO:0030632">
    <property type="term" value="P:D-alanine biosynthetic process"/>
    <property type="evidence" value="ECO:0007669"/>
    <property type="project" value="UniProtKB-UniRule"/>
</dbReference>
<evidence type="ECO:0000256" key="1">
    <source>
        <dbReference type="ARBA" id="ARBA00001933"/>
    </source>
</evidence>
<feature type="binding site" evidence="4 6">
    <location>
        <position position="178"/>
    </location>
    <ligand>
        <name>substrate</name>
    </ligand>
</feature>
<dbReference type="Pfam" id="PF00842">
    <property type="entry name" value="Ala_racemase_C"/>
    <property type="match status" value="1"/>
</dbReference>
<proteinExistence type="inferred from homology"/>
<evidence type="ECO:0000256" key="4">
    <source>
        <dbReference type="HAMAP-Rule" id="MF_01201"/>
    </source>
</evidence>
<dbReference type="EC" id="5.1.1.1" evidence="4"/>
<dbReference type="InterPro" id="IPR009006">
    <property type="entry name" value="Ala_racemase/Decarboxylase_C"/>
</dbReference>
<dbReference type="SUPFAM" id="SSF50621">
    <property type="entry name" value="Alanine racemase C-terminal domain-like"/>
    <property type="match status" value="1"/>
</dbReference>
<evidence type="ECO:0000256" key="6">
    <source>
        <dbReference type="PIRSR" id="PIRSR600821-52"/>
    </source>
</evidence>
<comment type="function">
    <text evidence="4">Catalyzes the interconversion of L-alanine and D-alanine. May also act on other amino acids.</text>
</comment>
<accession>A0A495IHP1</accession>
<dbReference type="SMART" id="SM01005">
    <property type="entry name" value="Ala_racemase_C"/>
    <property type="match status" value="1"/>
</dbReference>
<dbReference type="UniPathway" id="UPA00042">
    <property type="reaction ID" value="UER00497"/>
</dbReference>
<dbReference type="Gene3D" id="2.40.37.10">
    <property type="entry name" value="Lyase, Ornithine Decarboxylase, Chain A, domain 1"/>
    <property type="match status" value="1"/>
</dbReference>
<keyword evidence="3 4" id="KW-0413">Isomerase</keyword>
<dbReference type="Gene3D" id="3.20.20.10">
    <property type="entry name" value="Alanine racemase"/>
    <property type="match status" value="1"/>
</dbReference>
<dbReference type="GO" id="GO:0030170">
    <property type="term" value="F:pyridoxal phosphate binding"/>
    <property type="evidence" value="ECO:0007669"/>
    <property type="project" value="UniProtKB-UniRule"/>
</dbReference>
<comment type="pathway">
    <text evidence="4">Amino-acid biosynthesis; D-alanine biosynthesis; D-alanine from L-alanine: step 1/1.</text>
</comment>
<dbReference type="PROSITE" id="PS00395">
    <property type="entry name" value="ALANINE_RACEMASE"/>
    <property type="match status" value="1"/>
</dbReference>
<dbReference type="RefSeq" id="WP_121370269.1">
    <property type="nucleotide sequence ID" value="NZ_RBKS01000001.1"/>
</dbReference>
<name>A0A495IHP1_9MICO</name>
<organism evidence="8 9">
    <name type="scientific">Frondihabitans australicus</name>
    <dbReference type="NCBI Taxonomy" id="386892"/>
    <lineage>
        <taxon>Bacteria</taxon>
        <taxon>Bacillati</taxon>
        <taxon>Actinomycetota</taxon>
        <taxon>Actinomycetes</taxon>
        <taxon>Micrococcales</taxon>
        <taxon>Microbacteriaceae</taxon>
        <taxon>Frondihabitans</taxon>
    </lineage>
</organism>
<comment type="cofactor">
    <cofactor evidence="1 4 5">
        <name>pyridoxal 5'-phosphate</name>
        <dbReference type="ChEBI" id="CHEBI:597326"/>
    </cofactor>
</comment>
<protein>
    <recommendedName>
        <fullName evidence="4">Alanine racemase</fullName>
        <ecNumber evidence="4">5.1.1.1</ecNumber>
    </recommendedName>
</protein>
<feature type="modified residue" description="N6-(pyridoxal phosphate)lysine" evidence="4 5">
    <location>
        <position position="55"/>
    </location>
</feature>
<dbReference type="NCBIfam" id="TIGR00492">
    <property type="entry name" value="alr"/>
    <property type="match status" value="1"/>
</dbReference>
<dbReference type="InterPro" id="IPR020622">
    <property type="entry name" value="Ala_racemase_pyridoxalP-BS"/>
</dbReference>
<dbReference type="PRINTS" id="PR00992">
    <property type="entry name" value="ALARACEMASE"/>
</dbReference>
<evidence type="ECO:0000313" key="9">
    <source>
        <dbReference type="Proteomes" id="UP000280008"/>
    </source>
</evidence>
<feature type="active site" description="Proton acceptor; specific for D-alanine" evidence="4">
    <location>
        <position position="55"/>
    </location>
</feature>
<keyword evidence="9" id="KW-1185">Reference proteome</keyword>
<dbReference type="InterPro" id="IPR000821">
    <property type="entry name" value="Ala_racemase"/>
</dbReference>
<comment type="similarity">
    <text evidence="4">Belongs to the alanine racemase family.</text>
</comment>
<feature type="domain" description="Alanine racemase C-terminal" evidence="7">
    <location>
        <begin position="287"/>
        <end position="427"/>
    </location>
</feature>
<dbReference type="OrthoDB" id="9813814at2"/>
<dbReference type="GO" id="GO:0005829">
    <property type="term" value="C:cytosol"/>
    <property type="evidence" value="ECO:0007669"/>
    <property type="project" value="TreeGrafter"/>
</dbReference>
<dbReference type="GO" id="GO:0009252">
    <property type="term" value="P:peptidoglycan biosynthetic process"/>
    <property type="evidence" value="ECO:0007669"/>
    <property type="project" value="TreeGrafter"/>
</dbReference>
<dbReference type="AlphaFoldDB" id="A0A495IHP1"/>
<dbReference type="CDD" id="cd00430">
    <property type="entry name" value="PLPDE_III_AR"/>
    <property type="match status" value="1"/>
</dbReference>
<evidence type="ECO:0000259" key="7">
    <source>
        <dbReference type="SMART" id="SM01005"/>
    </source>
</evidence>
<sequence>MNASAETPAAAAAAAASTTETAWLRRATIDLGAYRANLAHLQEVVAPAALMAVVKANAYGHGAVPMARAAVTAGVRWLGVLELANAHELRAAGLSPDREPGDDGVALFAWQFAPTETFERAISERVDLGISTLGQLEAVAAAVESSTRAAAPDAGPDAQVPVELQALVHLNVDTGLHRDGAAPEDWDALVERAVALAAAGVVRLRGVYSHLAEASDDEDTDSAVALTEAVERAAALGAVFERRHLTASSAGLERPELRLDMVRMGANTYGIPVTDGLTAADRGLVPVMTLSARVARVKRIAAGTGVSYDYTWRAPRDTTVALVPIGYADGISRRSQLGVGPDGTPGEGAGGASVALGGKRYPIVGRVAMDQFLVDVGDDEVAVGDEVTLFGTGDHGELTVGEWADLIGTIGEEITCSMGPRVERVYVS</sequence>
<dbReference type="PANTHER" id="PTHR30511:SF0">
    <property type="entry name" value="ALANINE RACEMASE, CATABOLIC-RELATED"/>
    <property type="match status" value="1"/>
</dbReference>
<comment type="caution">
    <text evidence="8">The sequence shown here is derived from an EMBL/GenBank/DDBJ whole genome shotgun (WGS) entry which is preliminary data.</text>
</comment>
<evidence type="ECO:0000313" key="8">
    <source>
        <dbReference type="EMBL" id="RKR75474.1"/>
    </source>
</evidence>
<dbReference type="InterPro" id="IPR011079">
    <property type="entry name" value="Ala_racemase_C"/>
</dbReference>